<protein>
    <submittedName>
        <fullName evidence="1">Splicing factor U2AF 65 kDa SPLICING FACTOR, RNA RECOGNITION</fullName>
    </submittedName>
</protein>
<proteinExistence type="predicted"/>
<sequence>MSGWNLPPGVTPGDVDRWFDEVQTCSGCASFLEFQGCGVCLKALRDAYDDCSIDGEGWGIVADAAAWMADHVVDGGETACGRYDG</sequence>
<reference evidence="1" key="1">
    <citation type="journal article" date="2021" name="Proc. Natl. Acad. Sci. U.S.A.">
        <title>A Catalog of Tens of Thousands of Viruses from Human Metagenomes Reveals Hidden Associations with Chronic Diseases.</title>
        <authorList>
            <person name="Tisza M.J."/>
            <person name="Buck C.B."/>
        </authorList>
    </citation>
    <scope>NUCLEOTIDE SEQUENCE</scope>
    <source>
        <strain evidence="1">Ct2773</strain>
    </source>
</reference>
<evidence type="ECO:0000313" key="1">
    <source>
        <dbReference type="EMBL" id="DAE21769.1"/>
    </source>
</evidence>
<accession>A0A8S5QSG6</accession>
<name>A0A8S5QSG6_9CAUD</name>
<dbReference type="EMBL" id="BK015717">
    <property type="protein sequence ID" value="DAE21769.1"/>
    <property type="molecule type" value="Genomic_DNA"/>
</dbReference>
<organism evidence="1">
    <name type="scientific">Siphoviridae sp. ct2773</name>
    <dbReference type="NCBI Taxonomy" id="2826275"/>
    <lineage>
        <taxon>Viruses</taxon>
        <taxon>Duplodnaviria</taxon>
        <taxon>Heunggongvirae</taxon>
        <taxon>Uroviricota</taxon>
        <taxon>Caudoviricetes</taxon>
    </lineage>
</organism>